<dbReference type="GO" id="GO:0016491">
    <property type="term" value="F:oxidoreductase activity"/>
    <property type="evidence" value="ECO:0007669"/>
    <property type="project" value="UniProtKB-KW"/>
</dbReference>
<dbReference type="EMBL" id="CP158568">
    <property type="protein sequence ID" value="XBY44944.1"/>
    <property type="molecule type" value="Genomic_DNA"/>
</dbReference>
<keyword evidence="1 3" id="KW-0560">Oxidoreductase</keyword>
<gene>
    <name evidence="3" type="ORF">ABS361_01160</name>
</gene>
<dbReference type="GO" id="GO:0005737">
    <property type="term" value="C:cytoplasm"/>
    <property type="evidence" value="ECO:0007669"/>
    <property type="project" value="TreeGrafter"/>
</dbReference>
<dbReference type="Pfam" id="PF01266">
    <property type="entry name" value="DAO"/>
    <property type="match status" value="1"/>
</dbReference>
<evidence type="ECO:0000313" key="3">
    <source>
        <dbReference type="EMBL" id="XBY44944.1"/>
    </source>
</evidence>
<dbReference type="InterPro" id="IPR036188">
    <property type="entry name" value="FAD/NAD-bd_sf"/>
</dbReference>
<evidence type="ECO:0000259" key="2">
    <source>
        <dbReference type="Pfam" id="PF01266"/>
    </source>
</evidence>
<name>A0AAU7XAZ5_9HYPH</name>
<dbReference type="PANTHER" id="PTHR13847">
    <property type="entry name" value="SARCOSINE DEHYDROGENASE-RELATED"/>
    <property type="match status" value="1"/>
</dbReference>
<dbReference type="RefSeq" id="WP_407050036.1">
    <property type="nucleotide sequence ID" value="NZ_CP158568.1"/>
</dbReference>
<evidence type="ECO:0000256" key="1">
    <source>
        <dbReference type="ARBA" id="ARBA00023002"/>
    </source>
</evidence>
<sequence length="427" mass="46586">MSSAPIPHAPSYYAAVTPPFGLRPALPGPAETDVCVIGAGYTGLSAALHLARAGRRVIVLDAARVGWGASGRNGGQLHTGQRRDQSTLEDWFGRDRAHRLFELAEEAKRLVKDLIAEHAIDCDWTEGLIHAIHKPAYLTPYAEEFEKLARDYRYEGLTRLDRDELAAAIGTEAYHGGWRDAGAGHLNPLAFAFGLARAAEAAGATIHEATRALGIRSGPRPVVDTDQGPVTADAVVIACNGYLAGLEPEVESRIMPIHNYILATEPLGERARRLIPGREAIADTRFVVHYWRLSADDRLVFGGGETYSRNFPNDIKTFVRRHLLKIYPDLAGARIDYGWGGTLAVTMNRMPLFARPRPGVYAAAGYSGQGIGLATFAGKLIAEAIEGDQSRFDTFATLPMGKFPGGKWLRYPSLVLAMSWYALRDRI</sequence>
<dbReference type="KEGG" id="mflg:ABS361_01160"/>
<protein>
    <submittedName>
        <fullName evidence="3">FAD-binding oxidoreductase</fullName>
        <ecNumber evidence="3">1.-.-.-</ecNumber>
    </submittedName>
</protein>
<dbReference type="PANTHER" id="PTHR13847:SF281">
    <property type="entry name" value="FAD DEPENDENT OXIDOREDUCTASE DOMAIN-CONTAINING PROTEIN"/>
    <property type="match status" value="1"/>
</dbReference>
<organism evidence="3">
    <name type="scientific">Methyloraptor flagellatus</name>
    <dbReference type="NCBI Taxonomy" id="3162530"/>
    <lineage>
        <taxon>Bacteria</taxon>
        <taxon>Pseudomonadati</taxon>
        <taxon>Pseudomonadota</taxon>
        <taxon>Alphaproteobacteria</taxon>
        <taxon>Hyphomicrobiales</taxon>
        <taxon>Ancalomicrobiaceae</taxon>
        <taxon>Methyloraptor</taxon>
    </lineage>
</organism>
<dbReference type="Gene3D" id="3.50.50.60">
    <property type="entry name" value="FAD/NAD(P)-binding domain"/>
    <property type="match status" value="1"/>
</dbReference>
<dbReference type="Gene3D" id="3.30.9.10">
    <property type="entry name" value="D-Amino Acid Oxidase, subunit A, domain 2"/>
    <property type="match status" value="1"/>
</dbReference>
<dbReference type="InterPro" id="IPR006076">
    <property type="entry name" value="FAD-dep_OxRdtase"/>
</dbReference>
<feature type="domain" description="FAD dependent oxidoreductase" evidence="2">
    <location>
        <begin position="33"/>
        <end position="383"/>
    </location>
</feature>
<proteinExistence type="predicted"/>
<reference evidence="3" key="1">
    <citation type="submission" date="2024-06" db="EMBL/GenBank/DDBJ databases">
        <title>Methylostella associata gen. nov., sp. nov., a novel Ancalomicrobiaceae-affiliated facultatively methylotrophic bacteria that feed on methanotrophs of the genus Methylococcus.</title>
        <authorList>
            <person name="Saltykova V."/>
            <person name="Danilova O.V."/>
            <person name="Oshkin I.Y."/>
            <person name="Belova S.E."/>
            <person name="Pimenov N.V."/>
            <person name="Dedysh S.N."/>
        </authorList>
    </citation>
    <scope>NUCLEOTIDE SEQUENCE</scope>
    <source>
        <strain evidence="3">S20</strain>
    </source>
</reference>
<dbReference type="SUPFAM" id="SSF51905">
    <property type="entry name" value="FAD/NAD(P)-binding domain"/>
    <property type="match status" value="1"/>
</dbReference>
<dbReference type="AlphaFoldDB" id="A0AAU7XAZ5"/>
<accession>A0AAU7XAZ5</accession>
<dbReference type="EC" id="1.-.-.-" evidence="3"/>